<keyword evidence="5" id="KW-0547">Nucleotide-binding</keyword>
<evidence type="ECO:0000256" key="8">
    <source>
        <dbReference type="ARBA" id="ARBA00022840"/>
    </source>
</evidence>
<dbReference type="EMBL" id="CP046457">
    <property type="protein sequence ID" value="QGT99547.1"/>
    <property type="molecule type" value="Genomic_DNA"/>
</dbReference>
<dbReference type="GO" id="GO:0005524">
    <property type="term" value="F:ATP binding"/>
    <property type="evidence" value="ECO:0007669"/>
    <property type="project" value="UniProtKB-KW"/>
</dbReference>
<dbReference type="GO" id="GO:0016787">
    <property type="term" value="F:hydrolase activity"/>
    <property type="evidence" value="ECO:0007669"/>
    <property type="project" value="UniProtKB-KW"/>
</dbReference>
<sequence length="928" mass="104509">MNKLSLAAQNLWAKKSYNDGMMLWLPLMIHMKDSAVVAERLWNCWLSKGVKNIISAGTGGEEQAEKLFVFLAAIHDLGKATPVFQVKLTHPLCRELDEQIEEKLKIAGVPLRPYHEFSYAAKTPHALATQILLQNAGCNKNVASVLGAHHGKPTNHSTLNTCGVESYGFNYHLGKEGKEAWTSVQNELTEYALKLAEFPSMKDIPHPNMISQVLLSGLLVMTDWIASNEDYFPYIRLEDSIASLQTDKRIKRAWKQLSLSNPWEADNTWMNSDLYQERFGFVSTGLQKTVIKATGDINTPGILVLEAPMGVGKTEAALACAEVFAEKTNRQGVFFALPTQATSDGIFPRLKSWISYLDREAGYTISLAHGKAQFNEEYQSLKIFEGSTNINYDEEGGVLVHEWFEGQKKSMLADFVVGTIDQLLLASLKQKHLMLRHLGLANKVVVIDECHAYDAYMGQYLNRALNWLGAYGVPVIVLSATLPAEKRQSVIDAYLNEDNLPKQSNDPLAGNKSFFKEPPSWAQSRGYPLMSYTDGVQVRQEILPTDGSTRNVKLGFLAEETLLEKLEELLSDGGCVGILVNTVKRAQVLAEELRIRFGEENVKLLHSRFLAPDRAEKERVLMQELGKPGTGNKRPALRIVVGTQILEQSLDIDFDLMITDLCPIDLLLQRIGRLHRHIRARPSKLKKAQCFIMGVDGENFESTTEIIYGKYLLMRTKALLPQELTLPNDIPELVQDVYDENVALSQKANGYDEAEKKWKEVIADKEKRAKDFRIGPAWQDSPQNLVGWMDTDISEQQGEATVRDTDESIEVILIQEKNGGRLYFLSETEEGREIPLYEVPGHELARALARQRVRLPNILCMPWSIEKTISELEKYNSIKISQWQQSPWLKGELALILNESFTAKLGNYCLTYHQQEGLSYEKEEAVDA</sequence>
<dbReference type="CDD" id="cd17930">
    <property type="entry name" value="DEXHc_cas3"/>
    <property type="match status" value="1"/>
</dbReference>
<accession>A0A6I6DEF5</accession>
<keyword evidence="14" id="KW-1185">Reference proteome</keyword>
<keyword evidence="3" id="KW-0540">Nuclease</keyword>
<dbReference type="InterPro" id="IPR011545">
    <property type="entry name" value="DEAD/DEAH_box_helicase_dom"/>
</dbReference>
<evidence type="ECO:0000256" key="7">
    <source>
        <dbReference type="ARBA" id="ARBA00022806"/>
    </source>
</evidence>
<dbReference type="InterPro" id="IPR006483">
    <property type="entry name" value="CRISPR-assoc_Cas3_HD"/>
</dbReference>
<keyword evidence="4" id="KW-0479">Metal-binding</keyword>
<dbReference type="InterPro" id="IPR001650">
    <property type="entry name" value="Helicase_C-like"/>
</dbReference>
<dbReference type="PANTHER" id="PTHR47963:SF9">
    <property type="entry name" value="CRISPR-ASSOCIATED ENDONUCLEASE_HELICASE CAS3"/>
    <property type="match status" value="1"/>
</dbReference>
<dbReference type="InterPro" id="IPR041372">
    <property type="entry name" value="Cas3_C"/>
</dbReference>
<evidence type="ECO:0000256" key="2">
    <source>
        <dbReference type="ARBA" id="ARBA00009046"/>
    </source>
</evidence>
<dbReference type="Pfam" id="PF00270">
    <property type="entry name" value="DEAD"/>
    <property type="match status" value="1"/>
</dbReference>
<evidence type="ECO:0000259" key="11">
    <source>
        <dbReference type="PROSITE" id="PS51194"/>
    </source>
</evidence>
<dbReference type="SMART" id="SM00490">
    <property type="entry name" value="HELICc"/>
    <property type="match status" value="1"/>
</dbReference>
<dbReference type="Pfam" id="PF18019">
    <property type="entry name" value="Cas3_HD"/>
    <property type="match status" value="1"/>
</dbReference>
<feature type="domain" description="Helicase ATP-binding" evidence="10">
    <location>
        <begin position="294"/>
        <end position="500"/>
    </location>
</feature>
<evidence type="ECO:0000313" key="14">
    <source>
        <dbReference type="Proteomes" id="UP000426444"/>
    </source>
</evidence>
<evidence type="ECO:0000259" key="10">
    <source>
        <dbReference type="PROSITE" id="PS51192"/>
    </source>
</evidence>
<dbReference type="RefSeq" id="WP_197079202.1">
    <property type="nucleotide sequence ID" value="NZ_CP046457.1"/>
</dbReference>
<evidence type="ECO:0000256" key="3">
    <source>
        <dbReference type="ARBA" id="ARBA00022722"/>
    </source>
</evidence>
<feature type="domain" description="HD Cas3-type" evidence="12">
    <location>
        <begin position="20"/>
        <end position="225"/>
    </location>
</feature>
<organism evidence="13 14">
    <name type="scientific">Candidatus Syntrophocurvum alkaliphilum</name>
    <dbReference type="NCBI Taxonomy" id="2293317"/>
    <lineage>
        <taxon>Bacteria</taxon>
        <taxon>Bacillati</taxon>
        <taxon>Bacillota</taxon>
        <taxon>Clostridia</taxon>
        <taxon>Eubacteriales</taxon>
        <taxon>Syntrophomonadaceae</taxon>
        <taxon>Candidatus Syntrophocurvum</taxon>
    </lineage>
</organism>
<evidence type="ECO:0000256" key="9">
    <source>
        <dbReference type="ARBA" id="ARBA00023118"/>
    </source>
</evidence>
<dbReference type="InterPro" id="IPR054712">
    <property type="entry name" value="Cas3-like_dom"/>
</dbReference>
<evidence type="ECO:0000256" key="6">
    <source>
        <dbReference type="ARBA" id="ARBA00022801"/>
    </source>
</evidence>
<keyword evidence="9" id="KW-0051">Antiviral defense</keyword>
<keyword evidence="7" id="KW-0347">Helicase</keyword>
<dbReference type="GO" id="GO:0003723">
    <property type="term" value="F:RNA binding"/>
    <property type="evidence" value="ECO:0007669"/>
    <property type="project" value="TreeGrafter"/>
</dbReference>
<comment type="similarity">
    <text evidence="2">In the central section; belongs to the CRISPR-associated helicase Cas3 family.</text>
</comment>
<feature type="domain" description="Helicase C-terminal" evidence="11">
    <location>
        <begin position="561"/>
        <end position="725"/>
    </location>
</feature>
<evidence type="ECO:0000259" key="12">
    <source>
        <dbReference type="PROSITE" id="PS51643"/>
    </source>
</evidence>
<dbReference type="SUPFAM" id="SSF52540">
    <property type="entry name" value="P-loop containing nucleoside triphosphate hydrolases"/>
    <property type="match status" value="1"/>
</dbReference>
<gene>
    <name evidence="13" type="ORF">SYNTR_0954</name>
</gene>
<comment type="similarity">
    <text evidence="1">In the N-terminal section; belongs to the CRISPR-associated nuclease Cas3-HD family.</text>
</comment>
<dbReference type="InterPro" id="IPR006474">
    <property type="entry name" value="Helicase_Cas3_CRISPR-ass_core"/>
</dbReference>
<evidence type="ECO:0000256" key="5">
    <source>
        <dbReference type="ARBA" id="ARBA00022741"/>
    </source>
</evidence>
<dbReference type="AlphaFoldDB" id="A0A6I6DEF5"/>
<dbReference type="GO" id="GO:0051607">
    <property type="term" value="P:defense response to virus"/>
    <property type="evidence" value="ECO:0007669"/>
    <property type="project" value="UniProtKB-KW"/>
</dbReference>
<dbReference type="NCBIfam" id="TIGR01587">
    <property type="entry name" value="cas3_core"/>
    <property type="match status" value="1"/>
</dbReference>
<dbReference type="PROSITE" id="PS51194">
    <property type="entry name" value="HELICASE_CTER"/>
    <property type="match status" value="1"/>
</dbReference>
<dbReference type="Gene3D" id="1.10.3210.30">
    <property type="match status" value="1"/>
</dbReference>
<dbReference type="InterPro" id="IPR038257">
    <property type="entry name" value="CRISPR-assoc_Cas3_HD_sf"/>
</dbReference>
<dbReference type="Pfam" id="PF22590">
    <property type="entry name" value="Cas3-like_C_2"/>
    <property type="match status" value="1"/>
</dbReference>
<dbReference type="CDD" id="cd09641">
    <property type="entry name" value="Cas3''_I"/>
    <property type="match status" value="1"/>
</dbReference>
<name>A0A6I6DEF5_9FIRM</name>
<dbReference type="NCBIfam" id="TIGR01596">
    <property type="entry name" value="cas3_HD"/>
    <property type="match status" value="1"/>
</dbReference>
<dbReference type="GO" id="GO:0046872">
    <property type="term" value="F:metal ion binding"/>
    <property type="evidence" value="ECO:0007669"/>
    <property type="project" value="UniProtKB-KW"/>
</dbReference>
<reference evidence="14" key="1">
    <citation type="journal article" date="2019" name="Microbiology">
        <title>Complete Genome Sequence of an Uncultured Bacterium of the Candidate Phylum Bipolaricaulota.</title>
        <authorList>
            <person name="Kadnikov V.V."/>
            <person name="Mardanov A.V."/>
            <person name="Beletsky A.V."/>
            <person name="Frank Y.A."/>
            <person name="Karnachuk O.V."/>
            <person name="Ravin N.V."/>
        </authorList>
    </citation>
    <scope>NUCLEOTIDE SEQUENCE [LARGE SCALE GENOMIC DNA]</scope>
</reference>
<protein>
    <submittedName>
        <fullName evidence="13">CRISPR-associated helicase Cas3</fullName>
    </submittedName>
</protein>
<dbReference type="GO" id="GO:0004518">
    <property type="term" value="F:nuclease activity"/>
    <property type="evidence" value="ECO:0007669"/>
    <property type="project" value="UniProtKB-KW"/>
</dbReference>
<dbReference type="SMART" id="SM00487">
    <property type="entry name" value="DEXDc"/>
    <property type="match status" value="1"/>
</dbReference>
<dbReference type="InterPro" id="IPR050547">
    <property type="entry name" value="DEAD_box_RNA_helicases"/>
</dbReference>
<dbReference type="PANTHER" id="PTHR47963">
    <property type="entry name" value="DEAD-BOX ATP-DEPENDENT RNA HELICASE 47, MITOCHONDRIAL"/>
    <property type="match status" value="1"/>
</dbReference>
<dbReference type="PROSITE" id="PS51192">
    <property type="entry name" value="HELICASE_ATP_BIND_1"/>
    <property type="match status" value="1"/>
</dbReference>
<dbReference type="PROSITE" id="PS51643">
    <property type="entry name" value="HD_CAS3"/>
    <property type="match status" value="1"/>
</dbReference>
<dbReference type="Pfam" id="PF18395">
    <property type="entry name" value="Cas3_C"/>
    <property type="match status" value="1"/>
</dbReference>
<evidence type="ECO:0000256" key="1">
    <source>
        <dbReference type="ARBA" id="ARBA00006847"/>
    </source>
</evidence>
<evidence type="ECO:0000313" key="13">
    <source>
        <dbReference type="EMBL" id="QGT99547.1"/>
    </source>
</evidence>
<dbReference type="InterPro" id="IPR014001">
    <property type="entry name" value="Helicase_ATP-bd"/>
</dbReference>
<dbReference type="InterPro" id="IPR027417">
    <property type="entry name" value="P-loop_NTPase"/>
</dbReference>
<evidence type="ECO:0000256" key="4">
    <source>
        <dbReference type="ARBA" id="ARBA00022723"/>
    </source>
</evidence>
<dbReference type="Proteomes" id="UP000426444">
    <property type="component" value="Chromosome"/>
</dbReference>
<dbReference type="GO" id="GO:0003724">
    <property type="term" value="F:RNA helicase activity"/>
    <property type="evidence" value="ECO:0007669"/>
    <property type="project" value="TreeGrafter"/>
</dbReference>
<dbReference type="KEGG" id="salq:SYNTR_0954"/>
<proteinExistence type="inferred from homology"/>
<keyword evidence="8" id="KW-0067">ATP-binding</keyword>
<keyword evidence="6" id="KW-0378">Hydrolase</keyword>
<dbReference type="Gene3D" id="3.40.50.300">
    <property type="entry name" value="P-loop containing nucleotide triphosphate hydrolases"/>
    <property type="match status" value="2"/>
</dbReference>